<comment type="caution">
    <text evidence="2">The sequence shown here is derived from an EMBL/GenBank/DDBJ whole genome shotgun (WGS) entry which is preliminary data.</text>
</comment>
<keyword evidence="3" id="KW-1185">Reference proteome</keyword>
<reference evidence="2" key="1">
    <citation type="submission" date="2023-06" db="EMBL/GenBank/DDBJ databases">
        <authorList>
            <consortium name="Lawrence Berkeley National Laboratory"/>
            <person name="Ahrendt S."/>
            <person name="Sahu N."/>
            <person name="Indic B."/>
            <person name="Wong-Bajracharya J."/>
            <person name="Merenyi Z."/>
            <person name="Ke H.-M."/>
            <person name="Monk M."/>
            <person name="Kocsube S."/>
            <person name="Drula E."/>
            <person name="Lipzen A."/>
            <person name="Balint B."/>
            <person name="Henrissat B."/>
            <person name="Andreopoulos B."/>
            <person name="Martin F.M."/>
            <person name="Harder C.B."/>
            <person name="Rigling D."/>
            <person name="Ford K.L."/>
            <person name="Foster G.D."/>
            <person name="Pangilinan J."/>
            <person name="Papanicolaou A."/>
            <person name="Barry K."/>
            <person name="LaButti K."/>
            <person name="Viragh M."/>
            <person name="Koriabine M."/>
            <person name="Yan M."/>
            <person name="Riley R."/>
            <person name="Champramary S."/>
            <person name="Plett K.L."/>
            <person name="Tsai I.J."/>
            <person name="Slot J."/>
            <person name="Sipos G."/>
            <person name="Plett J."/>
            <person name="Nagy L.G."/>
            <person name="Grigoriev I.V."/>
        </authorList>
    </citation>
    <scope>NUCLEOTIDE SEQUENCE</scope>
    <source>
        <strain evidence="2">CCBAS 213</strain>
    </source>
</reference>
<evidence type="ECO:0000256" key="1">
    <source>
        <dbReference type="SAM" id="MobiDB-lite"/>
    </source>
</evidence>
<sequence length="358" mass="39911">MTGNKNITVGDEDEPKEEDLGRQEHADKPATSPKRFREEESNVDDRESKKRHVQDIGTSSDAGDQTVTIDRPGDEVPAEYPNPFLGYKASAPKVKGFIITGHPGIGKTISLYYVFLLRLQASQPTILITHPDKVTIFLQQGIFSISMVDFEEVVNLIPISTWCLVDCNESLERVPEAIVKTPFFILQTASPSKHLQLQNKALGILQYVMKPFSLSELIIGRNRSLDVSETPSEESLREYYRQYTPSARFAYQYAGNIDKYRTFVQSLVSHWTIDHLKTLVGAFPTNVDFVSEQTLYHILTVTVEAGGQRSIPQVDIASCYISQLITEQLQPSPTVGATALGCCLFGVKLHELLAMAGQ</sequence>
<feature type="compositionally biased region" description="Basic and acidic residues" evidence="1">
    <location>
        <begin position="35"/>
        <end position="48"/>
    </location>
</feature>
<proteinExistence type="predicted"/>
<name>A0AA39NQF4_ARMTA</name>
<dbReference type="Proteomes" id="UP001175211">
    <property type="component" value="Unassembled WGS sequence"/>
</dbReference>
<protein>
    <submittedName>
        <fullName evidence="2">Uncharacterized protein</fullName>
    </submittedName>
</protein>
<dbReference type="RefSeq" id="XP_060339752.1">
    <property type="nucleotide sequence ID" value="XM_060470935.1"/>
</dbReference>
<dbReference type="GeneID" id="85354483"/>
<evidence type="ECO:0000313" key="3">
    <source>
        <dbReference type="Proteomes" id="UP001175211"/>
    </source>
</evidence>
<feature type="compositionally biased region" description="Polar residues" evidence="1">
    <location>
        <begin position="56"/>
        <end position="68"/>
    </location>
</feature>
<dbReference type="AlphaFoldDB" id="A0AA39NQF4"/>
<evidence type="ECO:0000313" key="2">
    <source>
        <dbReference type="EMBL" id="KAK0469959.1"/>
    </source>
</evidence>
<dbReference type="EMBL" id="JAUEPS010000001">
    <property type="protein sequence ID" value="KAK0469959.1"/>
    <property type="molecule type" value="Genomic_DNA"/>
</dbReference>
<feature type="region of interest" description="Disordered" evidence="1">
    <location>
        <begin position="1"/>
        <end position="76"/>
    </location>
</feature>
<organism evidence="2 3">
    <name type="scientific">Armillaria tabescens</name>
    <name type="common">Ringless honey mushroom</name>
    <name type="synonym">Agaricus tabescens</name>
    <dbReference type="NCBI Taxonomy" id="1929756"/>
    <lineage>
        <taxon>Eukaryota</taxon>
        <taxon>Fungi</taxon>
        <taxon>Dikarya</taxon>
        <taxon>Basidiomycota</taxon>
        <taxon>Agaricomycotina</taxon>
        <taxon>Agaricomycetes</taxon>
        <taxon>Agaricomycetidae</taxon>
        <taxon>Agaricales</taxon>
        <taxon>Marasmiineae</taxon>
        <taxon>Physalacriaceae</taxon>
        <taxon>Desarmillaria</taxon>
    </lineage>
</organism>
<accession>A0AA39NQF4</accession>
<gene>
    <name evidence="2" type="ORF">EV420DRAFT_1497686</name>
</gene>
<feature type="compositionally biased region" description="Basic and acidic residues" evidence="1">
    <location>
        <begin position="18"/>
        <end position="28"/>
    </location>
</feature>